<keyword evidence="4" id="KW-1185">Reference proteome</keyword>
<evidence type="ECO:0008006" key="5">
    <source>
        <dbReference type="Google" id="ProtNLM"/>
    </source>
</evidence>
<feature type="signal peptide" evidence="2">
    <location>
        <begin position="1"/>
        <end position="22"/>
    </location>
</feature>
<dbReference type="InterPro" id="IPR058248">
    <property type="entry name" value="Lxx211020-like"/>
</dbReference>
<dbReference type="RefSeq" id="WP_076532389.1">
    <property type="nucleotide sequence ID" value="NZ_CANNEL010000003.1"/>
</dbReference>
<feature type="compositionally biased region" description="Basic and acidic residues" evidence="1">
    <location>
        <begin position="145"/>
        <end position="154"/>
    </location>
</feature>
<organism evidence="3 4">
    <name type="scientific">Roseovarius nanhaiticus</name>
    <dbReference type="NCBI Taxonomy" id="573024"/>
    <lineage>
        <taxon>Bacteria</taxon>
        <taxon>Pseudomonadati</taxon>
        <taxon>Pseudomonadota</taxon>
        <taxon>Alphaproteobacteria</taxon>
        <taxon>Rhodobacterales</taxon>
        <taxon>Roseobacteraceae</taxon>
        <taxon>Roseovarius</taxon>
    </lineage>
</organism>
<reference evidence="3 4" key="1">
    <citation type="submission" date="2017-01" db="EMBL/GenBank/DDBJ databases">
        <authorList>
            <person name="Mah S.A."/>
            <person name="Swanson W.J."/>
            <person name="Moy G.W."/>
            <person name="Vacquier V.D."/>
        </authorList>
    </citation>
    <scope>NUCLEOTIDE SEQUENCE [LARGE SCALE GENOMIC DNA]</scope>
    <source>
        <strain evidence="3 4">DSM 29590</strain>
    </source>
</reference>
<sequence length="165" mass="17335">MSFTLRSLAASAALFAATPAFAADIMVEDAYARSAAPTSKTGAAFMQIINHGEADRLIGAASPAADLVQLHTHVESGDGVMSMVHVEEGFELPADGTLSMQRGGAHVMLMGLTATLEQGDVIPITLSFEKAGDMTVEVTVDLERMPKEGMDHGNVDQGSEQKQSE</sequence>
<evidence type="ECO:0000313" key="3">
    <source>
        <dbReference type="EMBL" id="SIS05952.1"/>
    </source>
</evidence>
<feature type="chain" id="PRO_5009941858" description="Copper(I)-binding protein" evidence="2">
    <location>
        <begin position="23"/>
        <end position="165"/>
    </location>
</feature>
<evidence type="ECO:0000256" key="1">
    <source>
        <dbReference type="SAM" id="MobiDB-lite"/>
    </source>
</evidence>
<dbReference type="PANTHER" id="PTHR36302:SF1">
    <property type="entry name" value="COPPER CHAPERONE PCU(A)C"/>
    <property type="match status" value="1"/>
</dbReference>
<feature type="compositionally biased region" description="Polar residues" evidence="1">
    <location>
        <begin position="156"/>
        <end position="165"/>
    </location>
</feature>
<protein>
    <recommendedName>
        <fullName evidence="5">Copper(I)-binding protein</fullName>
    </recommendedName>
</protein>
<dbReference type="Proteomes" id="UP000186019">
    <property type="component" value="Unassembled WGS sequence"/>
</dbReference>
<dbReference type="SUPFAM" id="SSF110087">
    <property type="entry name" value="DR1885-like metal-binding protein"/>
    <property type="match status" value="1"/>
</dbReference>
<dbReference type="STRING" id="573024.SAMN05216208_0593"/>
<name>A0A1N7G024_9RHOB</name>
<dbReference type="Pfam" id="PF04314">
    <property type="entry name" value="PCuAC"/>
    <property type="match status" value="1"/>
</dbReference>
<evidence type="ECO:0000256" key="2">
    <source>
        <dbReference type="SAM" id="SignalP"/>
    </source>
</evidence>
<gene>
    <name evidence="3" type="ORF">SAMN05421666_1543</name>
</gene>
<feature type="region of interest" description="Disordered" evidence="1">
    <location>
        <begin position="145"/>
        <end position="165"/>
    </location>
</feature>
<evidence type="ECO:0000313" key="4">
    <source>
        <dbReference type="Proteomes" id="UP000186019"/>
    </source>
</evidence>
<accession>A0A1N7G024</accession>
<dbReference type="OrthoDB" id="9796962at2"/>
<dbReference type="PANTHER" id="PTHR36302">
    <property type="entry name" value="BLR7088 PROTEIN"/>
    <property type="match status" value="1"/>
</dbReference>
<dbReference type="EMBL" id="FTNV01000001">
    <property type="protein sequence ID" value="SIS05952.1"/>
    <property type="molecule type" value="Genomic_DNA"/>
</dbReference>
<dbReference type="InterPro" id="IPR007410">
    <property type="entry name" value="LpqE-like"/>
</dbReference>
<dbReference type="InterPro" id="IPR036182">
    <property type="entry name" value="PCuAC_sf"/>
</dbReference>
<dbReference type="Gene3D" id="2.60.40.1890">
    <property type="entry name" value="PCu(A)C copper chaperone"/>
    <property type="match status" value="1"/>
</dbReference>
<dbReference type="AlphaFoldDB" id="A0A1N7G024"/>
<keyword evidence="2" id="KW-0732">Signal</keyword>
<proteinExistence type="predicted"/>